<comment type="caution">
    <text evidence="1">The sequence shown here is derived from an EMBL/GenBank/DDBJ whole genome shotgun (WGS) entry which is preliminary data.</text>
</comment>
<sequence>MLLLRLFQHMKPRDRQSFITSLLLVSFWPCVRVDFILACRTLFIVVYRTKIGKMSLTYLSLSFNLPHAHDTIVLSDWTRDNKHVACFSLDLLGGRACSGMAYEWRCLT</sequence>
<protein>
    <submittedName>
        <fullName evidence="1">Uncharacterized protein</fullName>
    </submittedName>
</protein>
<gene>
    <name evidence="1" type="ORF">NC653_022578</name>
</gene>
<keyword evidence="2" id="KW-1185">Reference proteome</keyword>
<dbReference type="AlphaFoldDB" id="A0AAD6MFG2"/>
<dbReference type="Proteomes" id="UP001164929">
    <property type="component" value="Chromosome 9"/>
</dbReference>
<reference evidence="1" key="1">
    <citation type="journal article" date="2023" name="Mol. Ecol. Resour.">
        <title>Chromosome-level genome assembly of a triploid poplar Populus alba 'Berolinensis'.</title>
        <authorList>
            <person name="Chen S."/>
            <person name="Yu Y."/>
            <person name="Wang X."/>
            <person name="Wang S."/>
            <person name="Zhang T."/>
            <person name="Zhou Y."/>
            <person name="He R."/>
            <person name="Meng N."/>
            <person name="Wang Y."/>
            <person name="Liu W."/>
            <person name="Liu Z."/>
            <person name="Liu J."/>
            <person name="Guo Q."/>
            <person name="Huang H."/>
            <person name="Sederoff R.R."/>
            <person name="Wang G."/>
            <person name="Qu G."/>
            <person name="Chen S."/>
        </authorList>
    </citation>
    <scope>NUCLEOTIDE SEQUENCE</scope>
    <source>
        <strain evidence="1">SC-2020</strain>
    </source>
</reference>
<name>A0AAD6MFG2_9ROSI</name>
<organism evidence="1 2">
    <name type="scientific">Populus alba x Populus x berolinensis</name>
    <dbReference type="NCBI Taxonomy" id="444605"/>
    <lineage>
        <taxon>Eukaryota</taxon>
        <taxon>Viridiplantae</taxon>
        <taxon>Streptophyta</taxon>
        <taxon>Embryophyta</taxon>
        <taxon>Tracheophyta</taxon>
        <taxon>Spermatophyta</taxon>
        <taxon>Magnoliopsida</taxon>
        <taxon>eudicotyledons</taxon>
        <taxon>Gunneridae</taxon>
        <taxon>Pentapetalae</taxon>
        <taxon>rosids</taxon>
        <taxon>fabids</taxon>
        <taxon>Malpighiales</taxon>
        <taxon>Salicaceae</taxon>
        <taxon>Saliceae</taxon>
        <taxon>Populus</taxon>
    </lineage>
</organism>
<accession>A0AAD6MFG2</accession>
<proteinExistence type="predicted"/>
<evidence type="ECO:0000313" key="1">
    <source>
        <dbReference type="EMBL" id="KAJ6984357.1"/>
    </source>
</evidence>
<evidence type="ECO:0000313" key="2">
    <source>
        <dbReference type="Proteomes" id="UP001164929"/>
    </source>
</evidence>
<dbReference type="EMBL" id="JAQIZT010000009">
    <property type="protein sequence ID" value="KAJ6984357.1"/>
    <property type="molecule type" value="Genomic_DNA"/>
</dbReference>